<keyword evidence="2" id="KW-1185">Reference proteome</keyword>
<dbReference type="AlphaFoldDB" id="A0AAJ0A570"/>
<protein>
    <submittedName>
        <fullName evidence="1">Uncharacterized protein</fullName>
    </submittedName>
</protein>
<dbReference type="RefSeq" id="XP_060421462.1">
    <property type="nucleotide sequence ID" value="XM_060576619.1"/>
</dbReference>
<gene>
    <name evidence="1" type="ORF">BDP55DRAFT_688213</name>
</gene>
<accession>A0AAJ0A570</accession>
<evidence type="ECO:0000313" key="1">
    <source>
        <dbReference type="EMBL" id="KAK1656698.1"/>
    </source>
</evidence>
<proteinExistence type="predicted"/>
<evidence type="ECO:0000313" key="2">
    <source>
        <dbReference type="Proteomes" id="UP001224890"/>
    </source>
</evidence>
<sequence>MKTLQHTTRDSLIKMRCSTAAVGNPRHQSISTSASVDARLHRATSANVWPKQALISY</sequence>
<name>A0AAJ0A570_9PEZI</name>
<dbReference type="Proteomes" id="UP001224890">
    <property type="component" value="Unassembled WGS sequence"/>
</dbReference>
<organism evidence="1 2">
    <name type="scientific">Colletotrichum godetiae</name>
    <dbReference type="NCBI Taxonomy" id="1209918"/>
    <lineage>
        <taxon>Eukaryota</taxon>
        <taxon>Fungi</taxon>
        <taxon>Dikarya</taxon>
        <taxon>Ascomycota</taxon>
        <taxon>Pezizomycotina</taxon>
        <taxon>Sordariomycetes</taxon>
        <taxon>Hypocreomycetidae</taxon>
        <taxon>Glomerellales</taxon>
        <taxon>Glomerellaceae</taxon>
        <taxon>Colletotrichum</taxon>
        <taxon>Colletotrichum acutatum species complex</taxon>
    </lineage>
</organism>
<reference evidence="1" key="1">
    <citation type="submission" date="2021-06" db="EMBL/GenBank/DDBJ databases">
        <title>Comparative genomics, transcriptomics and evolutionary studies reveal genomic signatures of adaptation to plant cell wall in hemibiotrophic fungi.</title>
        <authorList>
            <consortium name="DOE Joint Genome Institute"/>
            <person name="Baroncelli R."/>
            <person name="Diaz J.F."/>
            <person name="Benocci T."/>
            <person name="Peng M."/>
            <person name="Battaglia E."/>
            <person name="Haridas S."/>
            <person name="Andreopoulos W."/>
            <person name="Labutti K."/>
            <person name="Pangilinan J."/>
            <person name="Floch G.L."/>
            <person name="Makela M.R."/>
            <person name="Henrissat B."/>
            <person name="Grigoriev I.V."/>
            <person name="Crouch J.A."/>
            <person name="De Vries R.P."/>
            <person name="Sukno S.A."/>
            <person name="Thon M.R."/>
        </authorList>
    </citation>
    <scope>NUCLEOTIDE SEQUENCE</scope>
    <source>
        <strain evidence="1">CBS 193.32</strain>
    </source>
</reference>
<comment type="caution">
    <text evidence="1">The sequence shown here is derived from an EMBL/GenBank/DDBJ whole genome shotgun (WGS) entry which is preliminary data.</text>
</comment>
<dbReference type="GeneID" id="85461145"/>
<dbReference type="EMBL" id="JAHMHR010000130">
    <property type="protein sequence ID" value="KAK1656698.1"/>
    <property type="molecule type" value="Genomic_DNA"/>
</dbReference>